<reference evidence="2" key="1">
    <citation type="submission" date="2014-12" db="EMBL/GenBank/DDBJ databases">
        <title>Insight into the proteome of Arion vulgaris.</title>
        <authorList>
            <person name="Aradska J."/>
            <person name="Bulat T."/>
            <person name="Smidak R."/>
            <person name="Sarate P."/>
            <person name="Gangsoo J."/>
            <person name="Sialana F."/>
            <person name="Bilban M."/>
            <person name="Lubec G."/>
        </authorList>
    </citation>
    <scope>NUCLEOTIDE SEQUENCE</scope>
    <source>
        <tissue evidence="2">Skin</tissue>
    </source>
</reference>
<feature type="region of interest" description="Disordered" evidence="1">
    <location>
        <begin position="1"/>
        <end position="22"/>
    </location>
</feature>
<evidence type="ECO:0000313" key="2">
    <source>
        <dbReference type="EMBL" id="CEK98809.1"/>
    </source>
</evidence>
<feature type="non-terminal residue" evidence="2">
    <location>
        <position position="1"/>
    </location>
</feature>
<accession>A0A0B7BZZ6</accession>
<sequence length="86" mass="9730">RKLFRSAETRMRFSQDSTSGHASLAYTPSSFTEYMRDHLVRGQRRINSLLQNTYISSSNDTSYTSPPDASNSRPQQSTVHLTPSES</sequence>
<feature type="non-terminal residue" evidence="2">
    <location>
        <position position="86"/>
    </location>
</feature>
<gene>
    <name evidence="2" type="primary">ORF219657</name>
</gene>
<protein>
    <submittedName>
        <fullName evidence="2">Uncharacterized protein</fullName>
    </submittedName>
</protein>
<feature type="region of interest" description="Disordered" evidence="1">
    <location>
        <begin position="56"/>
        <end position="86"/>
    </location>
</feature>
<name>A0A0B7BZZ6_9EUPU</name>
<organism evidence="2">
    <name type="scientific">Arion vulgaris</name>
    <dbReference type="NCBI Taxonomy" id="1028688"/>
    <lineage>
        <taxon>Eukaryota</taxon>
        <taxon>Metazoa</taxon>
        <taxon>Spiralia</taxon>
        <taxon>Lophotrochozoa</taxon>
        <taxon>Mollusca</taxon>
        <taxon>Gastropoda</taxon>
        <taxon>Heterobranchia</taxon>
        <taxon>Euthyneura</taxon>
        <taxon>Panpulmonata</taxon>
        <taxon>Eupulmonata</taxon>
        <taxon>Stylommatophora</taxon>
        <taxon>Helicina</taxon>
        <taxon>Arionoidea</taxon>
        <taxon>Arionidae</taxon>
        <taxon>Arion</taxon>
    </lineage>
</organism>
<feature type="compositionally biased region" description="Basic and acidic residues" evidence="1">
    <location>
        <begin position="1"/>
        <end position="13"/>
    </location>
</feature>
<proteinExistence type="predicted"/>
<dbReference type="AlphaFoldDB" id="A0A0B7BZZ6"/>
<dbReference type="EMBL" id="HACG01051938">
    <property type="protein sequence ID" value="CEK98809.1"/>
    <property type="molecule type" value="Transcribed_RNA"/>
</dbReference>
<evidence type="ECO:0000256" key="1">
    <source>
        <dbReference type="SAM" id="MobiDB-lite"/>
    </source>
</evidence>